<dbReference type="AlphaFoldDB" id="J9DTM7"/>
<evidence type="ECO:0000313" key="1">
    <source>
        <dbReference type="EMBL" id="EJW04632.1"/>
    </source>
</evidence>
<gene>
    <name evidence="1" type="ORF">EDEG_01159</name>
</gene>
<proteinExistence type="predicted"/>
<comment type="caution">
    <text evidence="1">The sequence shown here is derived from an EMBL/GenBank/DDBJ whole genome shotgun (WGS) entry which is preliminary data.</text>
</comment>
<dbReference type="HOGENOM" id="CLU_1722335_0_0_1"/>
<dbReference type="Proteomes" id="UP000003163">
    <property type="component" value="Unassembled WGS sequence"/>
</dbReference>
<organism evidence="1 2">
    <name type="scientific">Edhazardia aedis (strain USNM 41457)</name>
    <name type="common">Microsporidian parasite</name>
    <dbReference type="NCBI Taxonomy" id="1003232"/>
    <lineage>
        <taxon>Eukaryota</taxon>
        <taxon>Fungi</taxon>
        <taxon>Fungi incertae sedis</taxon>
        <taxon>Microsporidia</taxon>
        <taxon>Edhazardia</taxon>
    </lineage>
</organism>
<keyword evidence="2" id="KW-1185">Reference proteome</keyword>
<reference evidence="2" key="2">
    <citation type="submission" date="2015-07" db="EMBL/GenBank/DDBJ databases">
        <title>Contrasting host-pathogen interactions and genome evolution in two generalist and specialist microsporidian pathogens of mosquitoes.</title>
        <authorList>
            <consortium name="The Broad Institute Genomics Platform"/>
            <consortium name="The Broad Institute Genome Sequencing Center for Infectious Disease"/>
            <person name="Cuomo C.A."/>
            <person name="Sanscrainte N.D."/>
            <person name="Goldberg J.M."/>
            <person name="Heiman D."/>
            <person name="Young S."/>
            <person name="Zeng Q."/>
            <person name="Becnel J.J."/>
            <person name="Birren B.W."/>
        </authorList>
    </citation>
    <scope>NUCLEOTIDE SEQUENCE [LARGE SCALE GENOMIC DNA]</scope>
    <source>
        <strain evidence="2">USNM 41457</strain>
    </source>
</reference>
<evidence type="ECO:0000313" key="2">
    <source>
        <dbReference type="Proteomes" id="UP000003163"/>
    </source>
</evidence>
<sequence>MVFLIRKSFIVFSKIFHALKFLVNWYFLIHKISSSSIENDGFLSPVMLKKDFSNVETMTKNTCGGENSMFSMRFEKQLGIPDFLSSLDINILTDTIKKVFSTNLSFKLIALYVKIIETENISNIFNQMYEKSKKCFMTKEQNSTTLNSFFYL</sequence>
<reference evidence="1 2" key="1">
    <citation type="submission" date="2011-08" db="EMBL/GenBank/DDBJ databases">
        <authorList>
            <person name="Liu Z.J."/>
            <person name="Shi F.L."/>
            <person name="Lu J.Q."/>
            <person name="Li M."/>
            <person name="Wang Z.L."/>
        </authorList>
    </citation>
    <scope>NUCLEOTIDE SEQUENCE [LARGE SCALE GENOMIC DNA]</scope>
    <source>
        <strain evidence="1 2">USNM 41457</strain>
    </source>
</reference>
<protein>
    <submittedName>
        <fullName evidence="1">Uncharacterized protein</fullName>
    </submittedName>
</protein>
<name>J9DTM7_EDHAE</name>
<dbReference type="VEuPathDB" id="MicrosporidiaDB:EDEG_01159"/>
<dbReference type="InParanoid" id="J9DTM7"/>
<accession>J9DTM7</accession>
<dbReference type="EMBL" id="AFBI03000016">
    <property type="protein sequence ID" value="EJW04632.1"/>
    <property type="molecule type" value="Genomic_DNA"/>
</dbReference>